<dbReference type="PRINTS" id="PR00411">
    <property type="entry name" value="PNDRDTASEI"/>
</dbReference>
<evidence type="ECO:0000256" key="1">
    <source>
        <dbReference type="ARBA" id="ARBA00023002"/>
    </source>
</evidence>
<reference evidence="3 4" key="1">
    <citation type="submission" date="2015-07" db="EMBL/GenBank/DDBJ databases">
        <title>Genome analysis of myxobacterium Chondromyces crocatus Cm c5 reveals a high potential for natural compound synthesis and the genetic basis for the loss of fruiting body formation.</title>
        <authorList>
            <person name="Zaburannyi N."/>
            <person name="Bunk B."/>
            <person name="Maier J."/>
            <person name="Overmann J."/>
            <person name="Mueller R."/>
        </authorList>
    </citation>
    <scope>NUCLEOTIDE SEQUENCE [LARGE SCALE GENOMIC DNA]</scope>
    <source>
        <strain evidence="3 4">Cm c5</strain>
    </source>
</reference>
<dbReference type="EMBL" id="CP012159">
    <property type="protein sequence ID" value="AKT39773.1"/>
    <property type="molecule type" value="Genomic_DNA"/>
</dbReference>
<dbReference type="STRING" id="52.CMC5_039240"/>
<dbReference type="OrthoDB" id="573392at2"/>
<dbReference type="Gene3D" id="3.50.50.60">
    <property type="entry name" value="FAD/NAD(P)-binding domain"/>
    <property type="match status" value="1"/>
</dbReference>
<dbReference type="SUPFAM" id="SSF54292">
    <property type="entry name" value="2Fe-2S ferredoxin-like"/>
    <property type="match status" value="1"/>
</dbReference>
<proteinExistence type="predicted"/>
<dbReference type="InterPro" id="IPR042204">
    <property type="entry name" value="2Fe-2S-bd_N"/>
</dbReference>
<feature type="domain" description="FAD/NAD(P)-binding" evidence="2">
    <location>
        <begin position="156"/>
        <end position="310"/>
    </location>
</feature>
<gene>
    <name evidence="3" type="primary">ndh</name>
    <name evidence="3" type="ORF">CMC5_039240</name>
</gene>
<dbReference type="Pfam" id="PF07992">
    <property type="entry name" value="Pyr_redox_2"/>
    <property type="match status" value="1"/>
</dbReference>
<keyword evidence="4" id="KW-1185">Reference proteome</keyword>
<dbReference type="PRINTS" id="PR00368">
    <property type="entry name" value="FADPNR"/>
</dbReference>
<evidence type="ECO:0000313" key="4">
    <source>
        <dbReference type="Proteomes" id="UP000067626"/>
    </source>
</evidence>
<dbReference type="AlphaFoldDB" id="A0A0K1EGR1"/>
<dbReference type="InterPro" id="IPR051691">
    <property type="entry name" value="Metab_Enz_Cyan_OpOx_G3PDH"/>
</dbReference>
<dbReference type="InterPro" id="IPR036010">
    <property type="entry name" value="2Fe-2S_ferredoxin-like_sf"/>
</dbReference>
<protein>
    <submittedName>
        <fullName evidence="3">NADH dehydrogenase</fullName>
    </submittedName>
</protein>
<dbReference type="GO" id="GO:0016491">
    <property type="term" value="F:oxidoreductase activity"/>
    <property type="evidence" value="ECO:0007669"/>
    <property type="project" value="UniProtKB-KW"/>
</dbReference>
<name>A0A0K1EGR1_CHOCO</name>
<dbReference type="Gene3D" id="3.10.20.440">
    <property type="entry name" value="2Fe-2S iron-sulphur cluster binding domain, sarcosine oxidase, alpha subunit, N-terminal domain"/>
    <property type="match status" value="1"/>
</dbReference>
<dbReference type="InterPro" id="IPR023753">
    <property type="entry name" value="FAD/NAD-binding_dom"/>
</dbReference>
<dbReference type="Proteomes" id="UP000067626">
    <property type="component" value="Chromosome"/>
</dbReference>
<dbReference type="KEGG" id="ccro:CMC5_039240"/>
<dbReference type="PANTHER" id="PTHR42949">
    <property type="entry name" value="ANAEROBIC GLYCEROL-3-PHOSPHATE DEHYDROGENASE SUBUNIT B"/>
    <property type="match status" value="1"/>
</dbReference>
<dbReference type="SUPFAM" id="SSF51905">
    <property type="entry name" value="FAD/NAD(P)-binding domain"/>
    <property type="match status" value="1"/>
</dbReference>
<sequence>MFRRTRALRDPVTVQIDGDPVPAERGEPLAVALLASDNVRLARSPKLHRPRGPSCLRGACDGCLARVDGVPNVMTCARPARGGEQIETQNVIGSRNADLLRVTDWFFPSGLDHHHLMAGIPGLQDVMQSFAQKIAGLGRLPNEPLKPRPARRLDVDAAIVGGGPAGVAVASRLAANGRTVALVHDGLALCEDLRGARATTPKAPHRAAELLAAHPLKGVQQLLRHVAAGVYDGELLAASDEGAVLLRARATVFATGAHDGMLAFPNNDLPGVLSARALCRLLASGLEPTGPVVLAGEGFWAEEAAIRLGKRLAMRVPLPSLLGVRGSSEVSAVFIKEGDPPKRRTVKAVALALAAPGAPAFEVAAQAGASLTYLADKGYAVTTDPRGRAADGVWAVGECTGAPFDLAALLESARVAVDDILDATRAPA</sequence>
<evidence type="ECO:0000259" key="2">
    <source>
        <dbReference type="Pfam" id="PF07992"/>
    </source>
</evidence>
<evidence type="ECO:0000313" key="3">
    <source>
        <dbReference type="EMBL" id="AKT39773.1"/>
    </source>
</evidence>
<dbReference type="PANTHER" id="PTHR42949:SF3">
    <property type="entry name" value="ANAEROBIC GLYCEROL-3-PHOSPHATE DEHYDROGENASE SUBUNIT B"/>
    <property type="match status" value="1"/>
</dbReference>
<dbReference type="InterPro" id="IPR036188">
    <property type="entry name" value="FAD/NAD-bd_sf"/>
</dbReference>
<dbReference type="RefSeq" id="WP_050431804.1">
    <property type="nucleotide sequence ID" value="NZ_CP012159.1"/>
</dbReference>
<keyword evidence="1" id="KW-0560">Oxidoreductase</keyword>
<dbReference type="Pfam" id="PF13510">
    <property type="entry name" value="Fer2_4"/>
    <property type="match status" value="1"/>
</dbReference>
<dbReference type="GO" id="GO:0051536">
    <property type="term" value="F:iron-sulfur cluster binding"/>
    <property type="evidence" value="ECO:0007669"/>
    <property type="project" value="InterPro"/>
</dbReference>
<organism evidence="3 4">
    <name type="scientific">Chondromyces crocatus</name>
    <dbReference type="NCBI Taxonomy" id="52"/>
    <lineage>
        <taxon>Bacteria</taxon>
        <taxon>Pseudomonadati</taxon>
        <taxon>Myxococcota</taxon>
        <taxon>Polyangia</taxon>
        <taxon>Polyangiales</taxon>
        <taxon>Polyangiaceae</taxon>
        <taxon>Chondromyces</taxon>
    </lineage>
</organism>
<accession>A0A0K1EGR1</accession>